<comment type="caution">
    <text evidence="3">The sequence shown here is derived from an EMBL/GenBank/DDBJ whole genome shotgun (WGS) entry which is preliminary data.</text>
</comment>
<gene>
    <name evidence="3" type="ORF">Tci_408572</name>
</gene>
<feature type="compositionally biased region" description="Low complexity" evidence="2">
    <location>
        <begin position="431"/>
        <end position="440"/>
    </location>
</feature>
<evidence type="ECO:0000256" key="1">
    <source>
        <dbReference type="SAM" id="Coils"/>
    </source>
</evidence>
<organism evidence="3">
    <name type="scientific">Tanacetum cinerariifolium</name>
    <name type="common">Dalmatian daisy</name>
    <name type="synonym">Chrysanthemum cinerariifolium</name>
    <dbReference type="NCBI Taxonomy" id="118510"/>
    <lineage>
        <taxon>Eukaryota</taxon>
        <taxon>Viridiplantae</taxon>
        <taxon>Streptophyta</taxon>
        <taxon>Embryophyta</taxon>
        <taxon>Tracheophyta</taxon>
        <taxon>Spermatophyta</taxon>
        <taxon>Magnoliopsida</taxon>
        <taxon>eudicotyledons</taxon>
        <taxon>Gunneridae</taxon>
        <taxon>Pentapetalae</taxon>
        <taxon>asterids</taxon>
        <taxon>campanulids</taxon>
        <taxon>Asterales</taxon>
        <taxon>Asteraceae</taxon>
        <taxon>Asteroideae</taxon>
        <taxon>Anthemideae</taxon>
        <taxon>Anthemidinae</taxon>
        <taxon>Tanacetum</taxon>
    </lineage>
</organism>
<feature type="compositionally biased region" description="Acidic residues" evidence="2">
    <location>
        <begin position="171"/>
        <end position="181"/>
    </location>
</feature>
<evidence type="ECO:0000313" key="3">
    <source>
        <dbReference type="EMBL" id="GEY36598.1"/>
    </source>
</evidence>
<feature type="region of interest" description="Disordered" evidence="2">
    <location>
        <begin position="391"/>
        <end position="466"/>
    </location>
</feature>
<protein>
    <submittedName>
        <fullName evidence="3">Uncharacterized protein</fullName>
    </submittedName>
</protein>
<accession>A0A699HK13</accession>
<reference evidence="3" key="1">
    <citation type="journal article" date="2019" name="Sci. Rep.">
        <title>Draft genome of Tanacetum cinerariifolium, the natural source of mosquito coil.</title>
        <authorList>
            <person name="Yamashiro T."/>
            <person name="Shiraishi A."/>
            <person name="Satake H."/>
            <person name="Nakayama K."/>
        </authorList>
    </citation>
    <scope>NUCLEOTIDE SEQUENCE</scope>
</reference>
<dbReference type="AlphaFoldDB" id="A0A699HK13"/>
<feature type="region of interest" description="Disordered" evidence="2">
    <location>
        <begin position="151"/>
        <end position="181"/>
    </location>
</feature>
<evidence type="ECO:0000256" key="2">
    <source>
        <dbReference type="SAM" id="MobiDB-lite"/>
    </source>
</evidence>
<keyword evidence="1" id="KW-0175">Coiled coil</keyword>
<proteinExistence type="predicted"/>
<name>A0A699HK13_TANCI</name>
<feature type="coiled-coil region" evidence="1">
    <location>
        <begin position="291"/>
        <end position="322"/>
    </location>
</feature>
<dbReference type="EMBL" id="BKCJ010172568">
    <property type="protein sequence ID" value="GEY36598.1"/>
    <property type="molecule type" value="Genomic_DNA"/>
</dbReference>
<sequence>MNQQMHEAVRVAFQIHTDRLHDSYQRKNDEFLKTIDDNMKRIIKEQVKEQVKVQVSKILSKIEQTVNEQLEAEVLTRSSNSSKTSYAVAADLSEMELKKIFIEKMEDNKSIHRSNEKRNLYKALVETYESDKIILDTYGETVTLKRLQTLSQVENTDDEDNDEDSHGMNVEGDEGANEEDEANELYRDVNINLKGRDIQMADVQTTLVIEDTHVTLTLVNPEGQQQSSSVSFCFVSNMLNPSPDTCIDFIFESTPRVDVTITTTAGPPLSSATTLHPPSIPIISHMNEAVKVAARLQLDSLRDEAQAENEDFLNKRDENIQKIIKEQVKEQVKVQVSKILPKIEKTVNEQLETESIHRSDEQKNLYKALVDAYECDKLILDTYGDTVTLKRRRDDEDKDEEPSVGSNQGSKRRRAGKEPESTNAPKKKTSKTSGKSTEGSKSYHKTASESTPVEEPMHTTQDLEEPAHQEFKTGVKSYQKKLNLTKPNTYISDLKHMEAYTAYSNPRGFIYQNKYKQNRLMHIDELHKFSDDTLNDVRTALDDHLKGIWMQYLPRTIWRRSDKDRAAAMIQAIDKQQKTRRIMRSL</sequence>